<keyword evidence="1" id="KW-0812">Transmembrane</keyword>
<comment type="caution">
    <text evidence="3">The sequence shown here is derived from an EMBL/GenBank/DDBJ whole genome shotgun (WGS) entry which is preliminary data.</text>
</comment>
<evidence type="ECO:0000313" key="4">
    <source>
        <dbReference type="Proteomes" id="UP000178104"/>
    </source>
</evidence>
<dbReference type="AlphaFoldDB" id="A0A1F6XN39"/>
<feature type="signal peptide" evidence="2">
    <location>
        <begin position="1"/>
        <end position="25"/>
    </location>
</feature>
<sequence length="238" mass="24408">MKHIKYILIIIALVGIFSPTMEVTASPANPNEPCVYRYGVPTNSPCVADFSTKGATPSSPDCIYRNGVATNPPCNDKRQVAPGASGYSGGGATLAPATSTSTGAGTNPPAKTNTSYQLLTPLPCETGKDPGCENGKLTAINTASGLGSYLNLMIKIFIGICAVLSVVMIVMGGLEYMTSELISSKEAGKDRIVNALIGLVIALGAYALLFTINPDLLKSDATIPATAPAPATTPSPSP</sequence>
<name>A0A1F6XN39_9BACT</name>
<accession>A0A1F6XN39</accession>
<keyword evidence="1" id="KW-0472">Membrane</keyword>
<keyword evidence="2" id="KW-0732">Signal</keyword>
<feature type="chain" id="PRO_5009527442" evidence="2">
    <location>
        <begin position="26"/>
        <end position="238"/>
    </location>
</feature>
<protein>
    <submittedName>
        <fullName evidence="3">Uncharacterized protein</fullName>
    </submittedName>
</protein>
<dbReference type="Proteomes" id="UP000178104">
    <property type="component" value="Unassembled WGS sequence"/>
</dbReference>
<evidence type="ECO:0000313" key="3">
    <source>
        <dbReference type="EMBL" id="OGI95513.1"/>
    </source>
</evidence>
<feature type="transmembrane region" description="Helical" evidence="1">
    <location>
        <begin position="192"/>
        <end position="212"/>
    </location>
</feature>
<dbReference type="STRING" id="1801780.A2917_03080"/>
<reference evidence="3 4" key="1">
    <citation type="journal article" date="2016" name="Nat. Commun.">
        <title>Thousands of microbial genomes shed light on interconnected biogeochemical processes in an aquifer system.</title>
        <authorList>
            <person name="Anantharaman K."/>
            <person name="Brown C.T."/>
            <person name="Hug L.A."/>
            <person name="Sharon I."/>
            <person name="Castelle C.J."/>
            <person name="Probst A.J."/>
            <person name="Thomas B.C."/>
            <person name="Singh A."/>
            <person name="Wilkins M.J."/>
            <person name="Karaoz U."/>
            <person name="Brodie E.L."/>
            <person name="Williams K.H."/>
            <person name="Hubbard S.S."/>
            <person name="Banfield J.F."/>
        </authorList>
    </citation>
    <scope>NUCLEOTIDE SEQUENCE [LARGE SCALE GENOMIC DNA]</scope>
</reference>
<keyword evidence="1" id="KW-1133">Transmembrane helix</keyword>
<proteinExistence type="predicted"/>
<feature type="transmembrane region" description="Helical" evidence="1">
    <location>
        <begin position="149"/>
        <end position="171"/>
    </location>
</feature>
<gene>
    <name evidence="3" type="ORF">A2917_03080</name>
</gene>
<dbReference type="EMBL" id="MFVE01000005">
    <property type="protein sequence ID" value="OGI95513.1"/>
    <property type="molecule type" value="Genomic_DNA"/>
</dbReference>
<evidence type="ECO:0000256" key="2">
    <source>
        <dbReference type="SAM" id="SignalP"/>
    </source>
</evidence>
<organism evidence="3 4">
    <name type="scientific">Candidatus Nomurabacteria bacterium RIFCSPLOWO2_01_FULL_42_17</name>
    <dbReference type="NCBI Taxonomy" id="1801780"/>
    <lineage>
        <taxon>Bacteria</taxon>
        <taxon>Candidatus Nomuraibacteriota</taxon>
    </lineage>
</organism>
<evidence type="ECO:0000256" key="1">
    <source>
        <dbReference type="SAM" id="Phobius"/>
    </source>
</evidence>